<reference evidence="2 3" key="1">
    <citation type="journal article" date="2016" name="Nat. Commun.">
        <title>Thousands of microbial genomes shed light on interconnected biogeochemical processes in an aquifer system.</title>
        <authorList>
            <person name="Anantharaman K."/>
            <person name="Brown C.T."/>
            <person name="Hug L.A."/>
            <person name="Sharon I."/>
            <person name="Castelle C.J."/>
            <person name="Probst A.J."/>
            <person name="Thomas B.C."/>
            <person name="Singh A."/>
            <person name="Wilkins M.J."/>
            <person name="Karaoz U."/>
            <person name="Brodie E.L."/>
            <person name="Williams K.H."/>
            <person name="Hubbard S.S."/>
            <person name="Banfield J.F."/>
        </authorList>
    </citation>
    <scope>NUCLEOTIDE SEQUENCE [LARGE SCALE GENOMIC DNA]</scope>
</reference>
<dbReference type="EMBL" id="MHLP01000039">
    <property type="protein sequence ID" value="OGZ11248.1"/>
    <property type="molecule type" value="Genomic_DNA"/>
</dbReference>
<dbReference type="Pfam" id="PF08298">
    <property type="entry name" value="AAA_PrkA"/>
    <property type="match status" value="1"/>
</dbReference>
<dbReference type="AlphaFoldDB" id="A0A1G2DEN2"/>
<evidence type="ECO:0000313" key="2">
    <source>
        <dbReference type="EMBL" id="OGZ11248.1"/>
    </source>
</evidence>
<name>A0A1G2DEN2_9BACT</name>
<gene>
    <name evidence="2" type="ORF">A2942_00445</name>
</gene>
<dbReference type="InterPro" id="IPR013153">
    <property type="entry name" value="Prk_AAA"/>
</dbReference>
<feature type="domain" description="PrkA AAA" evidence="1">
    <location>
        <begin position="25"/>
        <end position="407"/>
    </location>
</feature>
<dbReference type="Pfam" id="PF06798">
    <property type="entry name" value="PrkA"/>
    <property type="match status" value="1"/>
</dbReference>
<protein>
    <recommendedName>
        <fullName evidence="1">PrkA AAA domain-containing protein</fullName>
    </recommendedName>
</protein>
<sequence length="678" mass="78079">MSDIQEKSITALFAESFRATAPEVCTIDEFLEAAKANPEVYDSVDGRLLRAIGNSVVVDTSKDESLGPYFENQVIRLYPSLEEFYDFEKVNERFVTFLMKANQGLEESKQIPVFLGPPGVAKSDYVRRMLSLFEGIPFWTIALSEEGIERLRKNLAPKGIEPERDFPVVSPILESPLGIFCEQGRRRMLHDRYHIPTWRIPLLMSTWLVKRLDQLGGDLSMFRAVKLYPSLLRQTSIAVVEAQDQSVQDVSDLVGAVDLQKVRKFSTSDTDAYNYSGGLNLTTEGLMEFREFHRAQESMLNPLYGATQDRSYRPSERLPLLPYHGRLLTHSNLDEFEKFKTGGHKGFIDRATIIRVPYVLRESAEIEIVKKMIRESKLDIAKCAPETIRLIARFVILSRMREPQNEKGEKVGDLFVKGRVYDRRKMKDVDPRALSFADYRRLAGNDEGMDGLSTRFEKKILGTVYNVNDPVEHSANPVDLFYLLKKEVDYEGFPKDVREKYLSWIKEYLEGPYKEYIGKKIRLALHEGSQKLAQDEYEKYILYADKWMEGEDAIDPITGTSLNHEGLNRWLEEREKAAGVSQAKQVRTDAVKYDLKHRVVRDKCISWRENPKLAKVIEKYCFDSVELHQNILLSNASRTTEQNDTRKSFMDRFMKDEGLTELQAVKIANWYAGLAKED</sequence>
<dbReference type="InterPro" id="IPR027417">
    <property type="entry name" value="P-loop_NTPase"/>
</dbReference>
<accession>A0A1G2DEN2</accession>
<proteinExistence type="predicted"/>
<comment type="caution">
    <text evidence="2">The sequence shown here is derived from an EMBL/GenBank/DDBJ whole genome shotgun (WGS) entry which is preliminary data.</text>
</comment>
<dbReference type="Proteomes" id="UP000178534">
    <property type="component" value="Unassembled WGS sequence"/>
</dbReference>
<dbReference type="GO" id="GO:0004672">
    <property type="term" value="F:protein kinase activity"/>
    <property type="evidence" value="ECO:0007669"/>
    <property type="project" value="TreeGrafter"/>
</dbReference>
<dbReference type="STRING" id="1798665.A2942_00445"/>
<dbReference type="SMART" id="SM00763">
    <property type="entry name" value="AAA_PrkA"/>
    <property type="match status" value="1"/>
</dbReference>
<dbReference type="PANTHER" id="PTHR30267">
    <property type="entry name" value="PROTEIN KINASE PRKA"/>
    <property type="match status" value="1"/>
</dbReference>
<evidence type="ECO:0000313" key="3">
    <source>
        <dbReference type="Proteomes" id="UP000178534"/>
    </source>
</evidence>
<dbReference type="PANTHER" id="PTHR30267:SF2">
    <property type="entry name" value="PROTEIN PRKA"/>
    <property type="match status" value="1"/>
</dbReference>
<dbReference type="SUPFAM" id="SSF52540">
    <property type="entry name" value="P-loop containing nucleoside triphosphate hydrolases"/>
    <property type="match status" value="1"/>
</dbReference>
<dbReference type="InterPro" id="IPR010650">
    <property type="entry name" value="PrkA_C"/>
</dbReference>
<organism evidence="2 3">
    <name type="scientific">Candidatus Lloydbacteria bacterium RIFCSPLOWO2_01_FULL_50_20</name>
    <dbReference type="NCBI Taxonomy" id="1798665"/>
    <lineage>
        <taxon>Bacteria</taxon>
        <taxon>Candidatus Lloydiibacteriota</taxon>
    </lineage>
</organism>
<evidence type="ECO:0000259" key="1">
    <source>
        <dbReference type="SMART" id="SM00763"/>
    </source>
</evidence>